<reference evidence="2" key="1">
    <citation type="journal article" date="2019" name="Int. J. Syst. Evol. Microbiol.">
        <title>The Global Catalogue of Microorganisms (GCM) 10K type strain sequencing project: providing services to taxonomists for standard genome sequencing and annotation.</title>
        <authorList>
            <consortium name="The Broad Institute Genomics Platform"/>
            <consortium name="The Broad Institute Genome Sequencing Center for Infectious Disease"/>
            <person name="Wu L."/>
            <person name="Ma J."/>
        </authorList>
    </citation>
    <scope>NUCLEOTIDE SEQUENCE [LARGE SCALE GENOMIC DNA]</scope>
    <source>
        <strain evidence="2">JCM 17338</strain>
    </source>
</reference>
<dbReference type="SUPFAM" id="SSF88946">
    <property type="entry name" value="Sigma2 domain of RNA polymerase sigma factors"/>
    <property type="match status" value="1"/>
</dbReference>
<accession>A0ABP7PWU1</accession>
<sequence length="139" mass="16413">MPRYNTLCEEDIRKLMLLKDDSFHKALYESYCSPVYGQFSVFCRDRAKAYELTGKVFEIARTEMENGMPIKRRLLIWLMNIARKVSREYLLDYSVKKSENNRCIKRLVLTEGFSPGEAARILDISNHEAVIRLRQKLKE</sequence>
<dbReference type="InterPro" id="IPR013325">
    <property type="entry name" value="RNA_pol_sigma_r2"/>
</dbReference>
<keyword evidence="2" id="KW-1185">Reference proteome</keyword>
<name>A0ABP7PWU1_9SPHI</name>
<dbReference type="RefSeq" id="WP_344767675.1">
    <property type="nucleotide sequence ID" value="NZ_BAABAK010000015.1"/>
</dbReference>
<organism evidence="1 2">
    <name type="scientific">Pedobacter ginsengiterrae</name>
    <dbReference type="NCBI Taxonomy" id="871696"/>
    <lineage>
        <taxon>Bacteria</taxon>
        <taxon>Pseudomonadati</taxon>
        <taxon>Bacteroidota</taxon>
        <taxon>Sphingobacteriia</taxon>
        <taxon>Sphingobacteriales</taxon>
        <taxon>Sphingobacteriaceae</taxon>
        <taxon>Pedobacter</taxon>
    </lineage>
</organism>
<evidence type="ECO:0000313" key="1">
    <source>
        <dbReference type="EMBL" id="GAA3972348.1"/>
    </source>
</evidence>
<evidence type="ECO:0000313" key="2">
    <source>
        <dbReference type="Proteomes" id="UP001501081"/>
    </source>
</evidence>
<gene>
    <name evidence="1" type="ORF">GCM10022246_25820</name>
</gene>
<proteinExistence type="predicted"/>
<dbReference type="EMBL" id="BAABAK010000015">
    <property type="protein sequence ID" value="GAA3972348.1"/>
    <property type="molecule type" value="Genomic_DNA"/>
</dbReference>
<protein>
    <submittedName>
        <fullName evidence="1">Uncharacterized protein</fullName>
    </submittedName>
</protein>
<dbReference type="Proteomes" id="UP001501081">
    <property type="component" value="Unassembled WGS sequence"/>
</dbReference>
<comment type="caution">
    <text evidence="1">The sequence shown here is derived from an EMBL/GenBank/DDBJ whole genome shotgun (WGS) entry which is preliminary data.</text>
</comment>